<keyword evidence="1" id="KW-0175">Coiled coil</keyword>
<gene>
    <name evidence="2" type="ORF">J4E96_08220</name>
</gene>
<dbReference type="KEGG" id="psic:J4E96_08220"/>
<evidence type="ECO:0000256" key="1">
    <source>
        <dbReference type="SAM" id="Coils"/>
    </source>
</evidence>
<proteinExistence type="predicted"/>
<dbReference type="AlphaFoldDB" id="A0A8A4ZMW1"/>
<sequence>MTAAPTGPSVAALMQRLAGGSPDLLDPGVNAVALVADTLVDTCGVVLDRPTRALVRTDVDATDDARAAAALTCWLALAPGLRAAWSAGPAGQGAGAAERVLAAVRALVTELAPSVPPRRWIEDPAGREEAARAFLRAAGLLPAGESAAIAQDRWSAISTAARRDAEREIAQEARRTQELARRLAEQRAKEAVAQYTYV</sequence>
<dbReference type="EMBL" id="CP071868">
    <property type="protein sequence ID" value="QTE30898.1"/>
    <property type="molecule type" value="Genomic_DNA"/>
</dbReference>
<dbReference type="Proteomes" id="UP000663937">
    <property type="component" value="Chromosome"/>
</dbReference>
<organism evidence="2 3">
    <name type="scientific">Pengzhenrongella sicca</name>
    <dbReference type="NCBI Taxonomy" id="2819238"/>
    <lineage>
        <taxon>Bacteria</taxon>
        <taxon>Bacillati</taxon>
        <taxon>Actinomycetota</taxon>
        <taxon>Actinomycetes</taxon>
        <taxon>Micrococcales</taxon>
        <taxon>Pengzhenrongella</taxon>
    </lineage>
</organism>
<evidence type="ECO:0000313" key="2">
    <source>
        <dbReference type="EMBL" id="QTE30898.1"/>
    </source>
</evidence>
<keyword evidence="3" id="KW-1185">Reference proteome</keyword>
<feature type="coiled-coil region" evidence="1">
    <location>
        <begin position="162"/>
        <end position="189"/>
    </location>
</feature>
<dbReference type="RefSeq" id="WP_227425273.1">
    <property type="nucleotide sequence ID" value="NZ_CP071868.1"/>
</dbReference>
<protein>
    <submittedName>
        <fullName evidence="2">Uncharacterized protein</fullName>
    </submittedName>
</protein>
<reference evidence="2" key="1">
    <citation type="submission" date="2021-03" db="EMBL/GenBank/DDBJ databases">
        <title>Pengzhenrongella sicca gen. nov., sp. nov., a new member of suborder Micrococcineae isolated from High-Arctic tundra soil.</title>
        <authorList>
            <person name="Peng F."/>
        </authorList>
    </citation>
    <scope>NUCLEOTIDE SEQUENCE</scope>
    <source>
        <strain evidence="2">LRZ-2</strain>
    </source>
</reference>
<evidence type="ECO:0000313" key="3">
    <source>
        <dbReference type="Proteomes" id="UP000663937"/>
    </source>
</evidence>
<accession>A0A8A4ZMW1</accession>
<name>A0A8A4ZMW1_9MICO</name>